<name>A0A2V3TY56_9HYPH</name>
<comment type="caution">
    <text evidence="1">The sequence shown here is derived from an EMBL/GenBank/DDBJ whole genome shotgun (WGS) entry which is preliminary data.</text>
</comment>
<protein>
    <submittedName>
        <fullName evidence="1">Uncharacterized protein</fullName>
    </submittedName>
</protein>
<gene>
    <name evidence="1" type="ORF">C7450_111242</name>
</gene>
<evidence type="ECO:0000313" key="2">
    <source>
        <dbReference type="Proteomes" id="UP000248021"/>
    </source>
</evidence>
<dbReference type="AlphaFoldDB" id="A0A2V3TY56"/>
<evidence type="ECO:0000313" key="1">
    <source>
        <dbReference type="EMBL" id="PXW54709.1"/>
    </source>
</evidence>
<keyword evidence="2" id="KW-1185">Reference proteome</keyword>
<sequence length="54" mass="5913">MPRSMPRSWQYPEAVIKPVAVHRVARLAIGGMTAKDVRVSPSPRPGEGWSEGGR</sequence>
<accession>A0A2V3TY56</accession>
<organism evidence="1 2">
    <name type="scientific">Chelatococcus asaccharovorans</name>
    <dbReference type="NCBI Taxonomy" id="28210"/>
    <lineage>
        <taxon>Bacteria</taxon>
        <taxon>Pseudomonadati</taxon>
        <taxon>Pseudomonadota</taxon>
        <taxon>Alphaproteobacteria</taxon>
        <taxon>Hyphomicrobiales</taxon>
        <taxon>Chelatococcaceae</taxon>
        <taxon>Chelatococcus</taxon>
    </lineage>
</organism>
<dbReference type="Proteomes" id="UP000248021">
    <property type="component" value="Unassembled WGS sequence"/>
</dbReference>
<dbReference type="EMBL" id="QJJK01000011">
    <property type="protein sequence ID" value="PXW54709.1"/>
    <property type="molecule type" value="Genomic_DNA"/>
</dbReference>
<proteinExistence type="predicted"/>
<reference evidence="1 2" key="1">
    <citation type="submission" date="2018-05" db="EMBL/GenBank/DDBJ databases">
        <title>Genomic Encyclopedia of Type Strains, Phase IV (KMG-IV): sequencing the most valuable type-strain genomes for metagenomic binning, comparative biology and taxonomic classification.</title>
        <authorList>
            <person name="Goeker M."/>
        </authorList>
    </citation>
    <scope>NUCLEOTIDE SEQUENCE [LARGE SCALE GENOMIC DNA]</scope>
    <source>
        <strain evidence="1 2">DSM 6462</strain>
    </source>
</reference>